<name>A0A087UUZ4_STEMI</name>
<evidence type="ECO:0000313" key="1">
    <source>
        <dbReference type="EMBL" id="KFM81183.1"/>
    </source>
</evidence>
<dbReference type="AlphaFoldDB" id="A0A087UUZ4"/>
<feature type="non-terminal residue" evidence="1">
    <location>
        <position position="80"/>
    </location>
</feature>
<dbReference type="EMBL" id="KK121773">
    <property type="protein sequence ID" value="KFM81183.1"/>
    <property type="molecule type" value="Genomic_DNA"/>
</dbReference>
<dbReference type="Proteomes" id="UP000054359">
    <property type="component" value="Unassembled WGS sequence"/>
</dbReference>
<evidence type="ECO:0000313" key="2">
    <source>
        <dbReference type="Proteomes" id="UP000054359"/>
    </source>
</evidence>
<gene>
    <name evidence="1" type="ORF">X975_17852</name>
</gene>
<protein>
    <submittedName>
        <fullName evidence="1">Uncharacterized protein</fullName>
    </submittedName>
</protein>
<accession>A0A087UUZ4</accession>
<keyword evidence="2" id="KW-1185">Reference proteome</keyword>
<sequence length="80" mass="9088">MPFKQVSRAVEHLNNCLTFRTMRAALQFVSRAGQTISEELAMACELTTSLVRHFWSQNRTFPSAVVDVIDDFIAERLDLG</sequence>
<organism evidence="1 2">
    <name type="scientific">Stegodyphus mimosarum</name>
    <name type="common">African social velvet spider</name>
    <dbReference type="NCBI Taxonomy" id="407821"/>
    <lineage>
        <taxon>Eukaryota</taxon>
        <taxon>Metazoa</taxon>
        <taxon>Ecdysozoa</taxon>
        <taxon>Arthropoda</taxon>
        <taxon>Chelicerata</taxon>
        <taxon>Arachnida</taxon>
        <taxon>Araneae</taxon>
        <taxon>Araneomorphae</taxon>
        <taxon>Entelegynae</taxon>
        <taxon>Eresoidea</taxon>
        <taxon>Eresidae</taxon>
        <taxon>Stegodyphus</taxon>
    </lineage>
</organism>
<proteinExistence type="predicted"/>
<reference evidence="1 2" key="1">
    <citation type="submission" date="2013-11" db="EMBL/GenBank/DDBJ databases">
        <title>Genome sequencing of Stegodyphus mimosarum.</title>
        <authorList>
            <person name="Bechsgaard J."/>
        </authorList>
    </citation>
    <scope>NUCLEOTIDE SEQUENCE [LARGE SCALE GENOMIC DNA]</scope>
</reference>